<feature type="transmembrane region" description="Helical" evidence="1">
    <location>
        <begin position="7"/>
        <end position="26"/>
    </location>
</feature>
<evidence type="ECO:0000313" key="3">
    <source>
        <dbReference type="Proteomes" id="UP000294545"/>
    </source>
</evidence>
<dbReference type="EMBL" id="SMGQ01000014">
    <property type="protein sequence ID" value="TCK92441.1"/>
    <property type="molecule type" value="Genomic_DNA"/>
</dbReference>
<dbReference type="AlphaFoldDB" id="A0A4V2Q055"/>
<sequence length="48" mass="5641">METKNKVYISMLLILILVIMTFLFFYGKSDNNVIYKGSFVQEYINLKG</sequence>
<organism evidence="2 3">
    <name type="scientific">Natranaerovirga hydrolytica</name>
    <dbReference type="NCBI Taxonomy" id="680378"/>
    <lineage>
        <taxon>Bacteria</taxon>
        <taxon>Bacillati</taxon>
        <taxon>Bacillota</taxon>
        <taxon>Clostridia</taxon>
        <taxon>Lachnospirales</taxon>
        <taxon>Natranaerovirgaceae</taxon>
        <taxon>Natranaerovirga</taxon>
    </lineage>
</organism>
<keyword evidence="1" id="KW-0472">Membrane</keyword>
<keyword evidence="1" id="KW-0812">Transmembrane</keyword>
<gene>
    <name evidence="2" type="ORF">EDC19_2176</name>
</gene>
<keyword evidence="1" id="KW-1133">Transmembrane helix</keyword>
<evidence type="ECO:0000256" key="1">
    <source>
        <dbReference type="SAM" id="Phobius"/>
    </source>
</evidence>
<reference evidence="2 3" key="1">
    <citation type="submission" date="2019-03" db="EMBL/GenBank/DDBJ databases">
        <title>Genomic Encyclopedia of Type Strains, Phase IV (KMG-IV): sequencing the most valuable type-strain genomes for metagenomic binning, comparative biology and taxonomic classification.</title>
        <authorList>
            <person name="Goeker M."/>
        </authorList>
    </citation>
    <scope>NUCLEOTIDE SEQUENCE [LARGE SCALE GENOMIC DNA]</scope>
    <source>
        <strain evidence="2 3">DSM 24176</strain>
    </source>
</reference>
<protein>
    <submittedName>
        <fullName evidence="2">Uncharacterized protein</fullName>
    </submittedName>
</protein>
<name>A0A4V2Q055_9FIRM</name>
<keyword evidence="3" id="KW-1185">Reference proteome</keyword>
<accession>A0A4V2Q055</accession>
<comment type="caution">
    <text evidence="2">The sequence shown here is derived from an EMBL/GenBank/DDBJ whole genome shotgun (WGS) entry which is preliminary data.</text>
</comment>
<dbReference type="Proteomes" id="UP000294545">
    <property type="component" value="Unassembled WGS sequence"/>
</dbReference>
<proteinExistence type="predicted"/>
<evidence type="ECO:0000313" key="2">
    <source>
        <dbReference type="EMBL" id="TCK92441.1"/>
    </source>
</evidence>
<dbReference type="RefSeq" id="WP_165868592.1">
    <property type="nucleotide sequence ID" value="NZ_SMGQ01000014.1"/>
</dbReference>